<evidence type="ECO:0000256" key="1">
    <source>
        <dbReference type="SAM" id="MobiDB-lite"/>
    </source>
</evidence>
<accession>A0AA39HS65</accession>
<proteinExistence type="predicted"/>
<name>A0AA39HS65_9BILA</name>
<keyword evidence="3" id="KW-1185">Reference proteome</keyword>
<dbReference type="Proteomes" id="UP001175271">
    <property type="component" value="Unassembled WGS sequence"/>
</dbReference>
<feature type="region of interest" description="Disordered" evidence="1">
    <location>
        <begin position="25"/>
        <end position="55"/>
    </location>
</feature>
<evidence type="ECO:0000313" key="3">
    <source>
        <dbReference type="Proteomes" id="UP001175271"/>
    </source>
</evidence>
<reference evidence="2" key="1">
    <citation type="submission" date="2023-06" db="EMBL/GenBank/DDBJ databases">
        <title>Genomic analysis of the entomopathogenic nematode Steinernema hermaphroditum.</title>
        <authorList>
            <person name="Schwarz E.M."/>
            <person name="Heppert J.K."/>
            <person name="Baniya A."/>
            <person name="Schwartz H.T."/>
            <person name="Tan C.-H."/>
            <person name="Antoshechkin I."/>
            <person name="Sternberg P.W."/>
            <person name="Goodrich-Blair H."/>
            <person name="Dillman A.R."/>
        </authorList>
    </citation>
    <scope>NUCLEOTIDE SEQUENCE</scope>
    <source>
        <strain evidence="2">PS9179</strain>
        <tissue evidence="2">Whole animal</tissue>
    </source>
</reference>
<dbReference type="AlphaFoldDB" id="A0AA39HS65"/>
<dbReference type="EMBL" id="JAUCMV010000003">
    <property type="protein sequence ID" value="KAK0411096.1"/>
    <property type="molecule type" value="Genomic_DNA"/>
</dbReference>
<organism evidence="2 3">
    <name type="scientific">Steinernema hermaphroditum</name>
    <dbReference type="NCBI Taxonomy" id="289476"/>
    <lineage>
        <taxon>Eukaryota</taxon>
        <taxon>Metazoa</taxon>
        <taxon>Ecdysozoa</taxon>
        <taxon>Nematoda</taxon>
        <taxon>Chromadorea</taxon>
        <taxon>Rhabditida</taxon>
        <taxon>Tylenchina</taxon>
        <taxon>Panagrolaimomorpha</taxon>
        <taxon>Strongyloidoidea</taxon>
        <taxon>Steinernematidae</taxon>
        <taxon>Steinernema</taxon>
    </lineage>
</organism>
<gene>
    <name evidence="2" type="ORF">QR680_005479</name>
</gene>
<protein>
    <submittedName>
        <fullName evidence="2">Uncharacterized protein</fullName>
    </submittedName>
</protein>
<evidence type="ECO:0000313" key="2">
    <source>
        <dbReference type="EMBL" id="KAK0411096.1"/>
    </source>
</evidence>
<sequence>MLVDFVRSMVNRKRTYEVSPESGTIFEGATASQPPLKRPCESSVTRGQLSAPAPPKRSICVRCANGESGHITHIMG</sequence>
<comment type="caution">
    <text evidence="2">The sequence shown here is derived from an EMBL/GenBank/DDBJ whole genome shotgun (WGS) entry which is preliminary data.</text>
</comment>